<dbReference type="GO" id="GO:0071944">
    <property type="term" value="C:cell periphery"/>
    <property type="evidence" value="ECO:0007669"/>
    <property type="project" value="TreeGrafter"/>
</dbReference>
<feature type="region of interest" description="Disordered" evidence="2">
    <location>
        <begin position="397"/>
        <end position="423"/>
    </location>
</feature>
<dbReference type="GO" id="GO:1990380">
    <property type="term" value="F:K48-linked deubiquitinase activity"/>
    <property type="evidence" value="ECO:0007669"/>
    <property type="project" value="InterPro"/>
</dbReference>
<proteinExistence type="predicted"/>
<gene>
    <name evidence="4" type="ORF">M0811_13773</name>
</gene>
<dbReference type="GO" id="GO:0071108">
    <property type="term" value="P:protein K48-linked deubiquitination"/>
    <property type="evidence" value="ECO:0007669"/>
    <property type="project" value="TreeGrafter"/>
</dbReference>
<name>A0A9Q0LY62_ANAIG</name>
<dbReference type="EMBL" id="JAPDFW010000001">
    <property type="protein sequence ID" value="KAJ5080794.1"/>
    <property type="molecule type" value="Genomic_DNA"/>
</dbReference>
<keyword evidence="5" id="KW-1185">Reference proteome</keyword>
<organism evidence="4 5">
    <name type="scientific">Anaeramoeba ignava</name>
    <name type="common">Anaerobic marine amoeba</name>
    <dbReference type="NCBI Taxonomy" id="1746090"/>
    <lineage>
        <taxon>Eukaryota</taxon>
        <taxon>Metamonada</taxon>
        <taxon>Anaeramoebidae</taxon>
        <taxon>Anaeramoeba</taxon>
    </lineage>
</organism>
<feature type="domain" description="MINDY deubiquitinase" evidence="3">
    <location>
        <begin position="3"/>
        <end position="378"/>
    </location>
</feature>
<evidence type="ECO:0000259" key="3">
    <source>
        <dbReference type="Pfam" id="PF04424"/>
    </source>
</evidence>
<feature type="region of interest" description="Disordered" evidence="2">
    <location>
        <begin position="504"/>
        <end position="528"/>
    </location>
</feature>
<dbReference type="InterPro" id="IPR007518">
    <property type="entry name" value="MINDY"/>
</dbReference>
<feature type="coiled-coil region" evidence="1">
    <location>
        <begin position="228"/>
        <end position="288"/>
    </location>
</feature>
<dbReference type="GO" id="GO:0016807">
    <property type="term" value="F:cysteine-type carboxypeptidase activity"/>
    <property type="evidence" value="ECO:0007669"/>
    <property type="project" value="TreeGrafter"/>
</dbReference>
<dbReference type="GO" id="GO:0004843">
    <property type="term" value="F:cysteine-type deubiquitinase activity"/>
    <property type="evidence" value="ECO:0007669"/>
    <property type="project" value="InterPro"/>
</dbReference>
<dbReference type="InterPro" id="IPR033979">
    <property type="entry name" value="MINDY_domain"/>
</dbReference>
<feature type="coiled-coil region" evidence="1">
    <location>
        <begin position="167"/>
        <end position="201"/>
    </location>
</feature>
<comment type="caution">
    <text evidence="4">The sequence shown here is derived from an EMBL/GenBank/DDBJ whole genome shotgun (WGS) entry which is preliminary data.</text>
</comment>
<dbReference type="PANTHER" id="PTHR18063:SF6">
    <property type="entry name" value="UBIQUITIN CARBOXYL-TERMINAL HYDROLASE"/>
    <property type="match status" value="1"/>
</dbReference>
<dbReference type="PANTHER" id="PTHR18063">
    <property type="entry name" value="NF-E2 INDUCIBLE PROTEIN"/>
    <property type="match status" value="1"/>
</dbReference>
<dbReference type="OMA" id="FNCKFDS"/>
<evidence type="ECO:0000256" key="2">
    <source>
        <dbReference type="SAM" id="MobiDB-lite"/>
    </source>
</evidence>
<dbReference type="Pfam" id="PF04424">
    <property type="entry name" value="MINDY_DUB"/>
    <property type="match status" value="1"/>
</dbReference>
<dbReference type="Proteomes" id="UP001149090">
    <property type="component" value="Unassembled WGS sequence"/>
</dbReference>
<accession>A0A9Q0LY62</accession>
<sequence length="528" mass="62290">MDFYYLKRTRFLKQEKNIVLQNQNGPCPLVAIINALHLNGQIPIPLNLEIISHSQLLSLLTNFLLANNRPFKNENLRINQEKILADIMELMPSLGFGLDVNVKFTSVTSFEYTVGCSLFDMLNIRLVHGWLADPDDPQSHKVISPLSYNQMVDIKLKKDLLISNSKSENLSQIIQEKEKEFKEKEKEKEKGIQEIKEKEREKPKFNVDLDFDESSDSEDTNIIQNQPKIEEQNKEQEFTKEIEEQNKEEEFAKKIQEQLRNFQNEKTKKQTQKEREEAFKDMTEEQKNQIIYEGKIIEKFLEDNPSQLTFYGITQLHSKLKDHEIAVLFRNNHFMTIFKYKFHLFSLLTDEGYKDSPHIVWESLTTVGGDNDFYNHRFHVSRNLSNQNLNQNLNQKLNQKSNQKSNQNSNQKSNQNSNQNSNQIEKDRQLALKLLREQQQEEQIQQRQLAALQNQAFDSDIVYDNPMLYQNQHVNQQRFYNSPNEMYQAQALQHQQLMQERLAREQINPPRVRQRRKVPTKKGGCNLS</sequence>
<protein>
    <submittedName>
        <fullName evidence="4">Nf-e2 inducible protein</fullName>
    </submittedName>
</protein>
<keyword evidence="1" id="KW-0175">Coiled coil</keyword>
<evidence type="ECO:0000313" key="4">
    <source>
        <dbReference type="EMBL" id="KAJ5080794.1"/>
    </source>
</evidence>
<dbReference type="GO" id="GO:0005829">
    <property type="term" value="C:cytosol"/>
    <property type="evidence" value="ECO:0007669"/>
    <property type="project" value="TreeGrafter"/>
</dbReference>
<dbReference type="OrthoDB" id="10261212at2759"/>
<dbReference type="AlphaFoldDB" id="A0A9Q0LY62"/>
<evidence type="ECO:0000313" key="5">
    <source>
        <dbReference type="Proteomes" id="UP001149090"/>
    </source>
</evidence>
<evidence type="ECO:0000256" key="1">
    <source>
        <dbReference type="SAM" id="Coils"/>
    </source>
</evidence>
<reference evidence="4" key="1">
    <citation type="submission" date="2022-10" db="EMBL/GenBank/DDBJ databases">
        <title>Novel sulphate-reducing endosymbionts in the free-living metamonad Anaeramoeba.</title>
        <authorList>
            <person name="Jerlstrom-Hultqvist J."/>
            <person name="Cepicka I."/>
            <person name="Gallot-Lavallee L."/>
            <person name="Salas-Leiva D."/>
            <person name="Curtis B.A."/>
            <person name="Zahonova K."/>
            <person name="Pipaliya S."/>
            <person name="Dacks J."/>
            <person name="Roger A.J."/>
        </authorList>
    </citation>
    <scope>NUCLEOTIDE SEQUENCE</scope>
    <source>
        <strain evidence="4">BMAN</strain>
    </source>
</reference>